<dbReference type="Proteomes" id="UP001310594">
    <property type="component" value="Unassembled WGS sequence"/>
</dbReference>
<keyword evidence="2" id="KW-0521">NADP</keyword>
<sequence length="330" mass="36359">MSNIIVIIGVTGIQGGSVADTFLRLGWAVRGVTRNTSSPAAQALAIRGVQIVKGDLDDKASLASAFQGATTIFANTDFFVHLFSALSNPELAKGHTPNQYAFDRELQQNMNIAEAAASPSILKTLQRFVFSSLSCASKWSGGKYTYCYHQDVKDRAIQAIKVTYPDLAAMMSLIQVGHYVRNWQKSEFLQPKKQADGSFIVPRTFGPDYKMPFVVTHKDTGAFVKALVVDLPVGKHILCVSEQMTWPAWTELWAKTLGVKATYKQVSEDEFWEGAPEPVKKELAETFAYVEEFGYTGGDPEVKTAEELGVKVSVTSLETYFKADDWSSVL</sequence>
<organism evidence="4 5">
    <name type="scientific">Elasticomyces elasticus</name>
    <dbReference type="NCBI Taxonomy" id="574655"/>
    <lineage>
        <taxon>Eukaryota</taxon>
        <taxon>Fungi</taxon>
        <taxon>Dikarya</taxon>
        <taxon>Ascomycota</taxon>
        <taxon>Pezizomycotina</taxon>
        <taxon>Dothideomycetes</taxon>
        <taxon>Dothideomycetidae</taxon>
        <taxon>Mycosphaerellales</taxon>
        <taxon>Teratosphaeriaceae</taxon>
        <taxon>Elasticomyces</taxon>
    </lineage>
</organism>
<comment type="similarity">
    <text evidence="1">Belongs to the NmrA-type oxidoreductase family.</text>
</comment>
<dbReference type="InterPro" id="IPR036291">
    <property type="entry name" value="NAD(P)-bd_dom_sf"/>
</dbReference>
<proteinExistence type="inferred from homology"/>
<dbReference type="Gene3D" id="3.90.25.10">
    <property type="entry name" value="UDP-galactose 4-epimerase, domain 1"/>
    <property type="match status" value="1"/>
</dbReference>
<evidence type="ECO:0000313" key="5">
    <source>
        <dbReference type="Proteomes" id="UP001310594"/>
    </source>
</evidence>
<dbReference type="SUPFAM" id="SSF51735">
    <property type="entry name" value="NAD(P)-binding Rossmann-fold domains"/>
    <property type="match status" value="1"/>
</dbReference>
<dbReference type="Pfam" id="PF05368">
    <property type="entry name" value="NmrA"/>
    <property type="match status" value="1"/>
</dbReference>
<comment type="caution">
    <text evidence="4">The sequence shown here is derived from an EMBL/GenBank/DDBJ whole genome shotgun (WGS) entry which is preliminary data.</text>
</comment>
<accession>A0AAN8A148</accession>
<dbReference type="EMBL" id="JAVRQU010000016">
    <property type="protein sequence ID" value="KAK5694082.1"/>
    <property type="molecule type" value="Genomic_DNA"/>
</dbReference>
<evidence type="ECO:0000256" key="1">
    <source>
        <dbReference type="ARBA" id="ARBA00006328"/>
    </source>
</evidence>
<name>A0AAN8A148_9PEZI</name>
<reference evidence="4" key="1">
    <citation type="submission" date="2023-08" db="EMBL/GenBank/DDBJ databases">
        <title>Black Yeasts Isolated from many extreme environments.</title>
        <authorList>
            <person name="Coleine C."/>
            <person name="Stajich J.E."/>
            <person name="Selbmann L."/>
        </authorList>
    </citation>
    <scope>NUCLEOTIDE SEQUENCE</scope>
    <source>
        <strain evidence="4">CCFEE 5810</strain>
    </source>
</reference>
<evidence type="ECO:0000313" key="4">
    <source>
        <dbReference type="EMBL" id="KAK5694082.1"/>
    </source>
</evidence>
<evidence type="ECO:0000256" key="2">
    <source>
        <dbReference type="ARBA" id="ARBA00022857"/>
    </source>
</evidence>
<dbReference type="InterPro" id="IPR008030">
    <property type="entry name" value="NmrA-like"/>
</dbReference>
<dbReference type="Gene3D" id="3.40.50.720">
    <property type="entry name" value="NAD(P)-binding Rossmann-like Domain"/>
    <property type="match status" value="1"/>
</dbReference>
<protein>
    <recommendedName>
        <fullName evidence="3">NmrA-like domain-containing protein</fullName>
    </recommendedName>
</protein>
<gene>
    <name evidence="4" type="ORF">LTR97_009703</name>
</gene>
<dbReference type="PANTHER" id="PTHR42748:SF26">
    <property type="entry name" value="NMRA-LIKE DOMAIN-CONTAINING PROTEIN"/>
    <property type="match status" value="1"/>
</dbReference>
<dbReference type="PANTHER" id="PTHR42748">
    <property type="entry name" value="NITROGEN METABOLITE REPRESSION PROTEIN NMRA FAMILY MEMBER"/>
    <property type="match status" value="1"/>
</dbReference>
<dbReference type="InterPro" id="IPR051164">
    <property type="entry name" value="NmrA-like_oxidored"/>
</dbReference>
<dbReference type="GO" id="GO:0005634">
    <property type="term" value="C:nucleus"/>
    <property type="evidence" value="ECO:0007669"/>
    <property type="project" value="TreeGrafter"/>
</dbReference>
<evidence type="ECO:0000259" key="3">
    <source>
        <dbReference type="Pfam" id="PF05368"/>
    </source>
</evidence>
<feature type="domain" description="NmrA-like" evidence="3">
    <location>
        <begin position="2"/>
        <end position="306"/>
    </location>
</feature>
<dbReference type="AlphaFoldDB" id="A0AAN8A148"/>